<protein>
    <submittedName>
        <fullName evidence="2">Energy transducer TonB</fullName>
    </submittedName>
</protein>
<evidence type="ECO:0000313" key="3">
    <source>
        <dbReference type="Proteomes" id="UP001056681"/>
    </source>
</evidence>
<evidence type="ECO:0000256" key="1">
    <source>
        <dbReference type="SAM" id="MobiDB-lite"/>
    </source>
</evidence>
<name>A0ABY4T2T2_9GAMM</name>
<accession>A0ABY4T2T2</accession>
<keyword evidence="3" id="KW-1185">Reference proteome</keyword>
<feature type="region of interest" description="Disordered" evidence="1">
    <location>
        <begin position="162"/>
        <end position="185"/>
    </location>
</feature>
<gene>
    <name evidence="2" type="ORF">IM816_00160</name>
</gene>
<proteinExistence type="predicted"/>
<dbReference type="Proteomes" id="UP001056681">
    <property type="component" value="Chromosome"/>
</dbReference>
<organism evidence="2 3">
    <name type="scientific">Luteibacter flocculans</name>
    <dbReference type="NCBI Taxonomy" id="2780091"/>
    <lineage>
        <taxon>Bacteria</taxon>
        <taxon>Pseudomonadati</taxon>
        <taxon>Pseudomonadota</taxon>
        <taxon>Gammaproteobacteria</taxon>
        <taxon>Lysobacterales</taxon>
        <taxon>Rhodanobacteraceae</taxon>
        <taxon>Luteibacter</taxon>
    </lineage>
</organism>
<sequence length="185" mass="20044">MSKFVLAARSRRAIVSLAAVVVVASALTAYASLRVHHADAQSSPSGTSSVARAADDGASSGVDILLGLARDATREGRLVSPQGNNAYEYYLSVMQLDPSNVTAQDALRETLPFASQEIERLINRRDLEEARREIALLRDYDPTNYTLIILGAKLDAQQQVVTAEDEAKADAMRRRNGSPDSRTGR</sequence>
<dbReference type="RefSeq" id="WP_250339291.1">
    <property type="nucleotide sequence ID" value="NZ_CP063231.1"/>
</dbReference>
<dbReference type="EMBL" id="CP063231">
    <property type="protein sequence ID" value="URL58594.1"/>
    <property type="molecule type" value="Genomic_DNA"/>
</dbReference>
<evidence type="ECO:0000313" key="2">
    <source>
        <dbReference type="EMBL" id="URL58594.1"/>
    </source>
</evidence>
<reference evidence="2" key="1">
    <citation type="submission" date="2020-10" db="EMBL/GenBank/DDBJ databases">
        <title>Whole-genome sequence of Luteibacter sp. EIF3.</title>
        <authorList>
            <person name="Friedrich I."/>
            <person name="Hertel R."/>
            <person name="Daniel R."/>
        </authorList>
    </citation>
    <scope>NUCLEOTIDE SEQUENCE</scope>
    <source>
        <strain evidence="2">EIF3</strain>
    </source>
</reference>